<name>A0A401IUI1_9LACO</name>
<dbReference type="Proteomes" id="UP000286848">
    <property type="component" value="Unassembled WGS sequence"/>
</dbReference>
<dbReference type="EMBL" id="BFFP01000028">
    <property type="protein sequence ID" value="GBG95210.1"/>
    <property type="molecule type" value="Genomic_DNA"/>
</dbReference>
<proteinExistence type="predicted"/>
<sequence length="61" mass="6575">MSIECSTCENVGSIWLQTDCGFAKAVQCPECKGKSHKEFDVAAMRAKLQKRIAEKGAAVIG</sequence>
<organism evidence="1 2">
    <name type="scientific">Ligilactobacillus salitolerans</name>
    <dbReference type="NCBI Taxonomy" id="1808352"/>
    <lineage>
        <taxon>Bacteria</taxon>
        <taxon>Bacillati</taxon>
        <taxon>Bacillota</taxon>
        <taxon>Bacilli</taxon>
        <taxon>Lactobacillales</taxon>
        <taxon>Lactobacillaceae</taxon>
        <taxon>Ligilactobacillus</taxon>
    </lineage>
</organism>
<evidence type="ECO:0000313" key="1">
    <source>
        <dbReference type="EMBL" id="GBG95210.1"/>
    </source>
</evidence>
<comment type="caution">
    <text evidence="1">The sequence shown here is derived from an EMBL/GenBank/DDBJ whole genome shotgun (WGS) entry which is preliminary data.</text>
</comment>
<dbReference type="AlphaFoldDB" id="A0A401IUI1"/>
<gene>
    <name evidence="1" type="ORF">LFYK43_16690</name>
</gene>
<keyword evidence="2" id="KW-1185">Reference proteome</keyword>
<accession>A0A401IUI1</accession>
<evidence type="ECO:0000313" key="2">
    <source>
        <dbReference type="Proteomes" id="UP000286848"/>
    </source>
</evidence>
<reference evidence="1 2" key="1">
    <citation type="journal article" date="2019" name="Int. J. Syst. Evol. Microbiol.">
        <title>Lactobacillus salitolerans sp. nov., a novel lactic acid bacterium isolated from spent mushroom substrates.</title>
        <authorList>
            <person name="Tohno M."/>
            <person name="Tanizawa Y."/>
            <person name="Kojima Y."/>
            <person name="Sakamoto M."/>
            <person name="Nakamura Y."/>
            <person name="Ohkuma M."/>
            <person name="Kobayashi H."/>
        </authorList>
    </citation>
    <scope>NUCLEOTIDE SEQUENCE [LARGE SCALE GENOMIC DNA]</scope>
    <source>
        <strain evidence="1 2">YK43</strain>
    </source>
</reference>
<protein>
    <submittedName>
        <fullName evidence="1">Uncharacterized protein</fullName>
    </submittedName>
</protein>